<gene>
    <name evidence="2" type="ORF">PIB30_066046</name>
</gene>
<keyword evidence="3" id="KW-1185">Reference proteome</keyword>
<proteinExistence type="predicted"/>
<accession>A0ABU6XK20</accession>
<dbReference type="Proteomes" id="UP001341840">
    <property type="component" value="Unassembled WGS sequence"/>
</dbReference>
<reference evidence="2 3" key="1">
    <citation type="journal article" date="2023" name="Plants (Basel)">
        <title>Bridging the Gap: Combining Genomics and Transcriptomics Approaches to Understand Stylosanthes scabra, an Orphan Legume from the Brazilian Caatinga.</title>
        <authorList>
            <person name="Ferreira-Neto J.R.C."/>
            <person name="da Silva M.D."/>
            <person name="Binneck E."/>
            <person name="de Melo N.F."/>
            <person name="da Silva R.H."/>
            <person name="de Melo A.L.T.M."/>
            <person name="Pandolfi V."/>
            <person name="Bustamante F.O."/>
            <person name="Brasileiro-Vidal A.C."/>
            <person name="Benko-Iseppon A.M."/>
        </authorList>
    </citation>
    <scope>NUCLEOTIDE SEQUENCE [LARGE SCALE GENOMIC DNA]</scope>
    <source>
        <tissue evidence="2">Leaves</tissue>
    </source>
</reference>
<dbReference type="EMBL" id="JASCZI010212116">
    <property type="protein sequence ID" value="MED6198409.1"/>
    <property type="molecule type" value="Genomic_DNA"/>
</dbReference>
<feature type="region of interest" description="Disordered" evidence="1">
    <location>
        <begin position="1"/>
        <end position="42"/>
    </location>
</feature>
<feature type="region of interest" description="Disordered" evidence="1">
    <location>
        <begin position="81"/>
        <end position="114"/>
    </location>
</feature>
<feature type="compositionally biased region" description="Basic residues" evidence="1">
    <location>
        <begin position="93"/>
        <end position="106"/>
    </location>
</feature>
<evidence type="ECO:0000313" key="2">
    <source>
        <dbReference type="EMBL" id="MED6198409.1"/>
    </source>
</evidence>
<evidence type="ECO:0000256" key="1">
    <source>
        <dbReference type="SAM" id="MobiDB-lite"/>
    </source>
</evidence>
<feature type="compositionally biased region" description="Polar residues" evidence="1">
    <location>
        <begin position="22"/>
        <end position="42"/>
    </location>
</feature>
<protein>
    <submittedName>
        <fullName evidence="2">Uncharacterized protein</fullName>
    </submittedName>
</protein>
<comment type="caution">
    <text evidence="2">The sequence shown here is derived from an EMBL/GenBank/DDBJ whole genome shotgun (WGS) entry which is preliminary data.</text>
</comment>
<sequence length="134" mass="15650">MSSFRSSGNRGLPRGNDLQGRNPGTLNTEGTTMSQSWKSSLRLTNGDFGQTLTWLGSQNPGRYRRGLEHHVQECLRRPWLQRQHFKDSPTRSHGTRRQFHQTRSKHRPPDDYRITKNQEDYYGRVRHLTGLYGL</sequence>
<organism evidence="2 3">
    <name type="scientific">Stylosanthes scabra</name>
    <dbReference type="NCBI Taxonomy" id="79078"/>
    <lineage>
        <taxon>Eukaryota</taxon>
        <taxon>Viridiplantae</taxon>
        <taxon>Streptophyta</taxon>
        <taxon>Embryophyta</taxon>
        <taxon>Tracheophyta</taxon>
        <taxon>Spermatophyta</taxon>
        <taxon>Magnoliopsida</taxon>
        <taxon>eudicotyledons</taxon>
        <taxon>Gunneridae</taxon>
        <taxon>Pentapetalae</taxon>
        <taxon>rosids</taxon>
        <taxon>fabids</taxon>
        <taxon>Fabales</taxon>
        <taxon>Fabaceae</taxon>
        <taxon>Papilionoideae</taxon>
        <taxon>50 kb inversion clade</taxon>
        <taxon>dalbergioids sensu lato</taxon>
        <taxon>Dalbergieae</taxon>
        <taxon>Pterocarpus clade</taxon>
        <taxon>Stylosanthes</taxon>
    </lineage>
</organism>
<name>A0ABU6XK20_9FABA</name>
<evidence type="ECO:0000313" key="3">
    <source>
        <dbReference type="Proteomes" id="UP001341840"/>
    </source>
</evidence>